<dbReference type="AlphaFoldDB" id="A0AAI9T6Z7"/>
<proteinExistence type="predicted"/>
<evidence type="ECO:0000313" key="2">
    <source>
        <dbReference type="EMBL" id="KAJ9481084.1"/>
    </source>
</evidence>
<dbReference type="PANTHER" id="PTHR18934">
    <property type="entry name" value="ATP-DEPENDENT RNA HELICASE"/>
    <property type="match status" value="1"/>
</dbReference>
<gene>
    <name evidence="2" type="ORF">VN97_g12421</name>
</gene>
<dbReference type="SUPFAM" id="SSF52540">
    <property type="entry name" value="P-loop containing nucleoside triphosphate hydrolases"/>
    <property type="match status" value="2"/>
</dbReference>
<name>A0AAI9T6Z7_PENTH</name>
<dbReference type="GO" id="GO:0004386">
    <property type="term" value="F:helicase activity"/>
    <property type="evidence" value="ECO:0007669"/>
    <property type="project" value="TreeGrafter"/>
</dbReference>
<keyword evidence="3" id="KW-1185">Reference proteome</keyword>
<dbReference type="InterPro" id="IPR027417">
    <property type="entry name" value="P-loop_NTPase"/>
</dbReference>
<dbReference type="EMBL" id="LACB01000924">
    <property type="protein sequence ID" value="KAJ9481084.1"/>
    <property type="molecule type" value="Genomic_DNA"/>
</dbReference>
<dbReference type="GO" id="GO:0003723">
    <property type="term" value="F:RNA binding"/>
    <property type="evidence" value="ECO:0007669"/>
    <property type="project" value="TreeGrafter"/>
</dbReference>
<reference evidence="2" key="1">
    <citation type="submission" date="2015-06" db="EMBL/GenBank/DDBJ databases">
        <authorList>
            <person name="Nguyen H."/>
        </authorList>
    </citation>
    <scope>NUCLEOTIDE SEQUENCE</scope>
    <source>
        <strain evidence="2">DAOM 180753</strain>
    </source>
</reference>
<accession>A0AAI9T6Z7</accession>
<dbReference type="Proteomes" id="UP001227192">
    <property type="component" value="Unassembled WGS sequence"/>
</dbReference>
<feature type="domain" description="Helicase-associated" evidence="1">
    <location>
        <begin position="659"/>
        <end position="750"/>
    </location>
</feature>
<comment type="caution">
    <text evidence="2">The sequence shown here is derived from an EMBL/GenBank/DDBJ whole genome shotgun (WGS) entry which is preliminary data.</text>
</comment>
<dbReference type="InterPro" id="IPR007502">
    <property type="entry name" value="Helicase-assoc_dom"/>
</dbReference>
<reference evidence="2" key="2">
    <citation type="journal article" date="2016" name="Fungal Biol.">
        <title>Ochratoxin A production by Penicillium thymicola.</title>
        <authorList>
            <person name="Nguyen H.D.T."/>
            <person name="McMullin D.R."/>
            <person name="Ponomareva E."/>
            <person name="Riley R."/>
            <person name="Pomraning K.R."/>
            <person name="Baker S.E."/>
            <person name="Seifert K.A."/>
        </authorList>
    </citation>
    <scope>NUCLEOTIDE SEQUENCE</scope>
    <source>
        <strain evidence="2">DAOM 180753</strain>
    </source>
</reference>
<evidence type="ECO:0000313" key="3">
    <source>
        <dbReference type="Proteomes" id="UP001227192"/>
    </source>
</evidence>
<dbReference type="PANTHER" id="PTHR18934:SF203">
    <property type="entry name" value="ATP-DEPENDENT RNA HELICASE A"/>
    <property type="match status" value="1"/>
</dbReference>
<organism evidence="2 3">
    <name type="scientific">Penicillium thymicola</name>
    <dbReference type="NCBI Taxonomy" id="293382"/>
    <lineage>
        <taxon>Eukaryota</taxon>
        <taxon>Fungi</taxon>
        <taxon>Dikarya</taxon>
        <taxon>Ascomycota</taxon>
        <taxon>Pezizomycotina</taxon>
        <taxon>Eurotiomycetes</taxon>
        <taxon>Eurotiomycetidae</taxon>
        <taxon>Eurotiales</taxon>
        <taxon>Aspergillaceae</taxon>
        <taxon>Penicillium</taxon>
    </lineage>
</organism>
<sequence length="1006" mass="112792">MATGTSACMHSRNINKGCLFVRNEACSNPHRGLTQSIFPQSSQDIHTIYSTTTPLRSTRKLHLLGPIIAGNPSALKGHRPTTGAHYSTYSPPLLESAVNKVVSNKSPADDLLRPLQQYTPATVHLPIQRKVLSTIKDARKVLEYANRDMLWADASRRKNELRPRIRIRRLAPKDVTQGTAKWPRSKHRPDTCDSPFREELEFPVRLCTKQILSVINSNTYSIIDEEIDSGKAIQVPQIIVEDAINTSRVSCMILSVQLNESEAVNMTHRMAHDRSWKLGDTAFHKVPPHHIARLPWETIRYCSRQDLLRILKDGPSILKQFSHIILDDVHFRDFNIEVGMMLLKRFIEKRKGASVPKVILMGSFTHINELCSYFGTKTTDGTLLPAPHMTVPRGFPVKKYYLEGVMDNINRSSPPEIRKALLHKDEDTQSFLASNFKWFEKLVRVKINRPEKDVVPCGLVSATLLSLLSTTKTGSIIAFVPRHLDFMEVTKQIRAFGPKLGFDFADKDRFRIIHLCSNPTAEEKAEIQLEYPPGCRRIFISKERSAFTIPDVRYVVDSGKSMGRNLTNELSINWISGTVASQRAECTGGVQASEYYFLGTKERFDSLSVTPTPLLSTASRSNLQQACLHVKRATPGRSLSIAELFAQTSKPPKKSRVCAAVDDLKELQLLDEQEELTALGHILVDLNMDPSLGKMVALGVIFQCLDPMLILASLDRNPDLFSRRPSSPDPGVDASFVRSINESGYHVAITNILGSIRQRLHHQEGEPPALGDKVSQDYLSQVYHTVTPKIGRIIKRLIAAKFISADKSFGDGAFFSYDSLNTNSKNEALIKTLLLQCLSSNLAVKPFGYTAIKFKSGEIVERDPNYSISKNYIMAYNFGSARANKRHGTMQKTQVNPLAACVLGSKIEQEEENVILDSWVKIKPQKVGSRGNEVAKDLVQTHKAFNEALRTAFKVLPRQGMPSFDSSADWNAYRVARAHLFKTIQKSLQDILHAHDPLAQSTRKDI</sequence>
<dbReference type="Gene3D" id="3.40.50.300">
    <property type="entry name" value="P-loop containing nucleotide triphosphate hydrolases"/>
    <property type="match status" value="2"/>
</dbReference>
<dbReference type="SMART" id="SM00847">
    <property type="entry name" value="HA2"/>
    <property type="match status" value="1"/>
</dbReference>
<evidence type="ECO:0000259" key="1">
    <source>
        <dbReference type="SMART" id="SM00847"/>
    </source>
</evidence>
<protein>
    <recommendedName>
        <fullName evidence="1">Helicase-associated domain-containing protein</fullName>
    </recommendedName>
</protein>
<dbReference type="Gene3D" id="1.20.120.1080">
    <property type="match status" value="1"/>
</dbReference>